<sequence>MSHKTILNLNHFCFYELFKQIKKSCEISNTAYTLEEMKYTDLINFVVCCRLFRDIFYEWDKDFYKSIFLLYLSSSSDLSIDFAELYTRLKKFPEKEKEAYWKSLSLAMEENEHLRRVELRYTSGGYNSDHMEVFALVMNQLKKSKSLKALKIHISGYTVDDLTGFGHLTDLFLDAKVDLEELCRCCSNNQDLRKLTVLNSESAGRRLADIAPYCKQVIEFEFNMSSDCDASKYAPFYKMPMLEHLKIGGVHEQGTLQSLFRALTRKTPKILRKLSIDDALLDLEETTALSQIGSLNDLRCGFLDPQVSYLNIEPISKLNYLNNLEVLSKHDFRSISEQIFSILKASQAKKEICLTDCLIDYNRKGNLRLILDNVKASDYESLLELPNFDCLEINGNHATGTLVEFFEKLALSQSSILTISTMNPFSSVYQNLLQKGWRLRPQMVPVINAQEIAALSTCRHLRKLVCGFSDTENIDLLYNLIELEELTITTKPSNGSLKNLFSALASREVSTLQYFRLSEGVIDSQEAEMLARIRSLKGVECGFYDAQDIGKFSDLAKKNLKELDITSLQNFHETSPGILQVLHASENIMFVSTSDITLRSDRSRNLLGLQMSIIESYTDDTLLVPLASVEWTETLIITIKRGNLGTLFNAISTKAYNNLKKIEICDGSLDFNETFELHNLKSLKEFKGTLTDSRSIEHLTHLTYLGLGNSFEKRFPEGIVEIFNSVEKEFTISLGKREVGFNQSTGRLTLRNAFSFEFSKDIFPLAGVNNLKSVRISGASKGTSLQSFLAQLVARPSLFLEELIMEAKNDEIDSGVLTLNTFELKEVASIKTLRTLKCGFSDAKDFELLAGLPELNYLVVGLNEEDVLKGLLRKLSLNDFPVPDNLPAEGTVGFEIRSHQIFVKEMVILKDQEDPFLVELFKMLALVSGSNLQSLIVKGAPISHMEAEELSKIKSLQRLIYIFEKLEDIKNLVRLSELTILIIGRRNPGDYDEKKTLMTRIPEHISRDLLLSYFRGFEGVAQHLDRQRLVIELPRMVCSLPRIFEPLPAGLTYTLQELVIIHRYIDLEEVERIAQIASLRKLRCGFREATSFSVLRHLTHLECLEIKSYPKFLEISNHLVLCFQECPELQSIDLHFNRQVQCISDDFIQRAIVALKSVRDPRVRSPLRLTCFVSQVFIDPKSFIDEEYISLSINKREDDELLWEYFY</sequence>
<dbReference type="Gene3D" id="3.80.10.10">
    <property type="entry name" value="Ribonuclease Inhibitor"/>
    <property type="match status" value="2"/>
</dbReference>
<proteinExistence type="predicted"/>
<accession>A0ABM5GY33</accession>
<evidence type="ECO:0000313" key="1">
    <source>
        <dbReference type="EnsemblMetazoa" id="XP_016971537.2"/>
    </source>
</evidence>
<dbReference type="EnsemblMetazoa" id="XM_017116048.2">
    <property type="protein sequence ID" value="XP_016971537.2"/>
    <property type="gene ID" value="LOC108039126"/>
</dbReference>
<dbReference type="RefSeq" id="XP_016971537.2">
    <property type="nucleotide sequence ID" value="XM_017116048.2"/>
</dbReference>
<protein>
    <submittedName>
        <fullName evidence="1">Uncharacterized protein</fullName>
    </submittedName>
</protein>
<name>A0ABM5GY33_DRORH</name>
<reference evidence="1" key="2">
    <citation type="submission" date="2025-05" db="UniProtKB">
        <authorList>
            <consortium name="EnsemblMetazoa"/>
        </authorList>
    </citation>
    <scope>IDENTIFICATION</scope>
</reference>
<organism evidence="1 2">
    <name type="scientific">Drosophila rhopaloa</name>
    <name type="common">Fruit fly</name>
    <dbReference type="NCBI Taxonomy" id="1041015"/>
    <lineage>
        <taxon>Eukaryota</taxon>
        <taxon>Metazoa</taxon>
        <taxon>Ecdysozoa</taxon>
        <taxon>Arthropoda</taxon>
        <taxon>Hexapoda</taxon>
        <taxon>Insecta</taxon>
        <taxon>Pterygota</taxon>
        <taxon>Neoptera</taxon>
        <taxon>Endopterygota</taxon>
        <taxon>Diptera</taxon>
        <taxon>Brachycera</taxon>
        <taxon>Muscomorpha</taxon>
        <taxon>Ephydroidea</taxon>
        <taxon>Drosophilidae</taxon>
        <taxon>Drosophila</taxon>
        <taxon>Sophophora</taxon>
    </lineage>
</organism>
<keyword evidence="2" id="KW-1185">Reference proteome</keyword>
<evidence type="ECO:0000313" key="2">
    <source>
        <dbReference type="Proteomes" id="UP001652680"/>
    </source>
</evidence>
<reference evidence="2" key="1">
    <citation type="journal article" date="2021" name="Elife">
        <title>Highly contiguous assemblies of 101 drosophilid genomes.</title>
        <authorList>
            <person name="Kim B.Y."/>
            <person name="Wang J.R."/>
            <person name="Miller D.E."/>
            <person name="Barmina O."/>
            <person name="Delaney E."/>
            <person name="Thompson A."/>
            <person name="Comeault A.A."/>
            <person name="Peede D."/>
            <person name="D'Agostino E.R."/>
            <person name="Pelaez J."/>
            <person name="Aguilar J.M."/>
            <person name="Haji D."/>
            <person name="Matsunaga T."/>
            <person name="Armstrong E.E."/>
            <person name="Zych M."/>
            <person name="Ogawa Y."/>
            <person name="Stamenkovic-Radak M."/>
            <person name="Jelic M."/>
            <person name="Veselinovic M.S."/>
            <person name="Tanaskovic M."/>
            <person name="Eric P."/>
            <person name="Gao J.J."/>
            <person name="Katoh T.K."/>
            <person name="Toda M.J."/>
            <person name="Watabe H."/>
            <person name="Watada M."/>
            <person name="Davis J.S."/>
            <person name="Moyle L.C."/>
            <person name="Manoli G."/>
            <person name="Bertolini E."/>
            <person name="Kostal V."/>
            <person name="Hawley R.S."/>
            <person name="Takahashi A."/>
            <person name="Jones C.D."/>
            <person name="Price D.K."/>
            <person name="Whiteman N."/>
            <person name="Kopp A."/>
            <person name="Matute D.R."/>
            <person name="Petrov D.A."/>
        </authorList>
    </citation>
    <scope>NUCLEOTIDE SEQUENCE [LARGE SCALE GENOMIC DNA]</scope>
</reference>
<dbReference type="SUPFAM" id="SSF52058">
    <property type="entry name" value="L domain-like"/>
    <property type="match status" value="1"/>
</dbReference>
<dbReference type="PANTHER" id="PTHR47186">
    <property type="entry name" value="LEUCINE-RICH REPEAT-CONTAINING PROTEIN 57"/>
    <property type="match status" value="1"/>
</dbReference>
<dbReference type="InterPro" id="IPR032675">
    <property type="entry name" value="LRR_dom_sf"/>
</dbReference>
<dbReference type="GeneID" id="108039126"/>
<dbReference type="Proteomes" id="UP001652680">
    <property type="component" value="Unassembled WGS sequence"/>
</dbReference>
<dbReference type="PANTHER" id="PTHR47186:SF28">
    <property type="entry name" value="TIR-NBS-LRR TYPE DISEASE RESISTANCE-LIKE PROTEIN"/>
    <property type="match status" value="1"/>
</dbReference>